<dbReference type="Proteomes" id="UP000308271">
    <property type="component" value="Unassembled WGS sequence"/>
</dbReference>
<dbReference type="Pfam" id="PF12094">
    <property type="entry name" value="DUF3570"/>
    <property type="match status" value="1"/>
</dbReference>
<organism evidence="2 3">
    <name type="scientific">Chlorobaculum thiosulfatiphilum</name>
    <name type="common">Chlorobium limicola f.sp. thiosulfatophilum</name>
    <dbReference type="NCBI Taxonomy" id="115852"/>
    <lineage>
        <taxon>Bacteria</taxon>
        <taxon>Pseudomonadati</taxon>
        <taxon>Chlorobiota</taxon>
        <taxon>Chlorobiia</taxon>
        <taxon>Chlorobiales</taxon>
        <taxon>Chlorobiaceae</taxon>
        <taxon>Chlorobaculum</taxon>
    </lineage>
</organism>
<gene>
    <name evidence="2" type="ORF">FGF66_09920</name>
</gene>
<keyword evidence="3" id="KW-1185">Reference proteome</keyword>
<dbReference type="OrthoDB" id="5450709at2"/>
<reference evidence="2 3" key="1">
    <citation type="submission" date="2019-05" db="EMBL/GenBank/DDBJ databases">
        <title>Draft Whole-Genome sequence of the green sulfur bacterium Chlorobaculum thiosulfatiphilum DSM 249.</title>
        <authorList>
            <person name="Meyer T.E."/>
            <person name="Kyndt J.A."/>
        </authorList>
    </citation>
    <scope>NUCLEOTIDE SEQUENCE [LARGE SCALE GENOMIC DNA]</scope>
    <source>
        <strain evidence="2 3">DSM 249</strain>
    </source>
</reference>
<evidence type="ECO:0000313" key="2">
    <source>
        <dbReference type="EMBL" id="TNJ38215.1"/>
    </source>
</evidence>
<comment type="caution">
    <text evidence="2">The sequence shown here is derived from an EMBL/GenBank/DDBJ whole genome shotgun (WGS) entry which is preliminary data.</text>
</comment>
<protein>
    <submittedName>
        <fullName evidence="2">DUF3570 domain-containing protein</fullName>
    </submittedName>
</protein>
<accession>A0A5C4S4J0</accession>
<feature type="chain" id="PRO_5022785410" evidence="1">
    <location>
        <begin position="36"/>
        <end position="404"/>
    </location>
</feature>
<name>A0A5C4S4J0_CHLTI</name>
<dbReference type="RefSeq" id="WP_139457483.1">
    <property type="nucleotide sequence ID" value="NZ_VDCH01000024.1"/>
</dbReference>
<evidence type="ECO:0000256" key="1">
    <source>
        <dbReference type="SAM" id="SignalP"/>
    </source>
</evidence>
<proteinExistence type="predicted"/>
<keyword evidence="1" id="KW-0732">Signal</keyword>
<dbReference type="AlphaFoldDB" id="A0A5C4S4J0"/>
<dbReference type="SUPFAM" id="SSF56935">
    <property type="entry name" value="Porins"/>
    <property type="match status" value="1"/>
</dbReference>
<sequence>MQSTQGKKSNRKAKVLGSILASAAMLLPSASKALADTAPEEGVVSLKYLNYHDSQTGDTDFTAGMSKDRMTVNALSLMTVVPIAGKWSIATTFVEDSVTGASPAYHGWGFPSESKKDTTTGASGDLRHAGDLAVTRYFSRGTLTAGASYSQESDYISRGISLNGTLSTESRNTTFSLGTAYNSDTIDLNKPNVVDSKKNDTPGRKRVVSGLFGVTQVLSQNDIMQLTATYTHGDGYYSDPYKDPDVRPGKRRMFTLMTRWNHHFDGPDGTARLAYRYYTDTFGIEAHTFTAEYVQPLPHGWEITPLVRYYSQSATSFYVPTGDDPLAPTPTAGREYYSEDQRLSAFGAFSYGVKVAKELGRSWSADVKYEHSEQRYDWGINGHGDPGIPTFDFRSIQVGLSRKF</sequence>
<evidence type="ECO:0000313" key="3">
    <source>
        <dbReference type="Proteomes" id="UP000308271"/>
    </source>
</evidence>
<dbReference type="EMBL" id="VDCH01000024">
    <property type="protein sequence ID" value="TNJ38215.1"/>
    <property type="molecule type" value="Genomic_DNA"/>
</dbReference>
<feature type="signal peptide" evidence="1">
    <location>
        <begin position="1"/>
        <end position="35"/>
    </location>
</feature>
<dbReference type="InterPro" id="IPR021953">
    <property type="entry name" value="DUF3570"/>
</dbReference>